<dbReference type="AlphaFoldDB" id="A0A0H2R159"/>
<dbReference type="PANTHER" id="PTHR48081">
    <property type="entry name" value="AB HYDROLASE SUPERFAMILY PROTEIN C4A8.06C"/>
    <property type="match status" value="1"/>
</dbReference>
<dbReference type="InterPro" id="IPR029058">
    <property type="entry name" value="AB_hydrolase_fold"/>
</dbReference>
<dbReference type="InterPro" id="IPR050300">
    <property type="entry name" value="GDXG_lipolytic_enzyme"/>
</dbReference>
<proteinExistence type="predicted"/>
<accession>A0A0H2R159</accession>
<sequence length="419" mass="46225">MGESIFSLKRQPFKSLYVWLCKADLFLIRIPWWTLRNLLPAWRPRQSWPISWCIKLGATRYIGDLSYIVGGLIDLPTAKTLRAGPGVLGLYVDGVPQYVTDKLKGWADYSGVSPTRIPGYWLHNSGSSLVMGQKPQPATDVSVKREKVLLFFHGGGYVSLSAHPDSPTSLIPRSIIASCSDASINISRSFNLEYRLSTHDPNPRENPFPAALLDALAGYAYLINDVGFDAADIIVVGDSAGGNLALALTRYLVEEDTKLAPPGALLLLSPWADMGHSHKEKPEGSPYANRASDFLTPPVRLPGGGIRADYTILAFTGPQGVEFAGTNPYISPASLYLRDEDVSFKNFPPTFITCGGGELFVDQIRTLARRMKDQMGDKVVYHEADDAIHDYIGFEWQEPQRTTTLVHIARWVASIQEGR</sequence>
<dbReference type="EMBL" id="KQ086297">
    <property type="protein sequence ID" value="KLO05515.1"/>
    <property type="molecule type" value="Genomic_DNA"/>
</dbReference>
<dbReference type="SUPFAM" id="SSF53474">
    <property type="entry name" value="alpha/beta-Hydrolases"/>
    <property type="match status" value="1"/>
</dbReference>
<dbReference type="PANTHER" id="PTHR48081:SF26">
    <property type="entry name" value="ALPHA_BETA HYDROLASE FOLD-3 DOMAIN-CONTAINING PROTEIN"/>
    <property type="match status" value="1"/>
</dbReference>
<evidence type="ECO:0000313" key="4">
    <source>
        <dbReference type="Proteomes" id="UP000053477"/>
    </source>
</evidence>
<dbReference type="InterPro" id="IPR013094">
    <property type="entry name" value="AB_hydrolase_3"/>
</dbReference>
<evidence type="ECO:0000259" key="2">
    <source>
        <dbReference type="Pfam" id="PF07859"/>
    </source>
</evidence>
<feature type="domain" description="Alpha/beta hydrolase fold-3" evidence="2">
    <location>
        <begin position="149"/>
        <end position="392"/>
    </location>
</feature>
<dbReference type="Proteomes" id="UP000053477">
    <property type="component" value="Unassembled WGS sequence"/>
</dbReference>
<gene>
    <name evidence="3" type="ORF">SCHPADRAFT_917756</name>
</gene>
<dbReference type="OrthoDB" id="2152029at2759"/>
<dbReference type="InParanoid" id="A0A0H2R159"/>
<evidence type="ECO:0000313" key="3">
    <source>
        <dbReference type="EMBL" id="KLO05515.1"/>
    </source>
</evidence>
<dbReference type="Pfam" id="PF07859">
    <property type="entry name" value="Abhydrolase_3"/>
    <property type="match status" value="1"/>
</dbReference>
<keyword evidence="4" id="KW-1185">Reference proteome</keyword>
<name>A0A0H2R159_9AGAM</name>
<protein>
    <submittedName>
        <fullName evidence="3">Alpha/beta-hydrolase</fullName>
    </submittedName>
</protein>
<evidence type="ECO:0000256" key="1">
    <source>
        <dbReference type="ARBA" id="ARBA00022801"/>
    </source>
</evidence>
<keyword evidence="1 3" id="KW-0378">Hydrolase</keyword>
<dbReference type="GO" id="GO:0016787">
    <property type="term" value="F:hydrolase activity"/>
    <property type="evidence" value="ECO:0007669"/>
    <property type="project" value="UniProtKB-KW"/>
</dbReference>
<organism evidence="3 4">
    <name type="scientific">Schizopora paradoxa</name>
    <dbReference type="NCBI Taxonomy" id="27342"/>
    <lineage>
        <taxon>Eukaryota</taxon>
        <taxon>Fungi</taxon>
        <taxon>Dikarya</taxon>
        <taxon>Basidiomycota</taxon>
        <taxon>Agaricomycotina</taxon>
        <taxon>Agaricomycetes</taxon>
        <taxon>Hymenochaetales</taxon>
        <taxon>Schizoporaceae</taxon>
        <taxon>Schizopora</taxon>
    </lineage>
</organism>
<dbReference type="Gene3D" id="3.40.50.1820">
    <property type="entry name" value="alpha/beta hydrolase"/>
    <property type="match status" value="1"/>
</dbReference>
<reference evidence="3 4" key="1">
    <citation type="submission" date="2015-04" db="EMBL/GenBank/DDBJ databases">
        <title>Complete genome sequence of Schizopora paradoxa KUC8140, a cosmopolitan wood degrader in East Asia.</title>
        <authorList>
            <consortium name="DOE Joint Genome Institute"/>
            <person name="Min B."/>
            <person name="Park H."/>
            <person name="Jang Y."/>
            <person name="Kim J.-J."/>
            <person name="Kim K.H."/>
            <person name="Pangilinan J."/>
            <person name="Lipzen A."/>
            <person name="Riley R."/>
            <person name="Grigoriev I.V."/>
            <person name="Spatafora J.W."/>
            <person name="Choi I.-G."/>
        </authorList>
    </citation>
    <scope>NUCLEOTIDE SEQUENCE [LARGE SCALE GENOMIC DNA]</scope>
    <source>
        <strain evidence="3 4">KUC8140</strain>
    </source>
</reference>
<dbReference type="STRING" id="27342.A0A0H2R159"/>